<reference evidence="1" key="1">
    <citation type="journal article" date="2014" name="Int. J. Syst. Evol. Microbiol.">
        <title>Complete genome sequence of Corynebacterium casei LMG S-19264T (=DSM 44701T), isolated from a smear-ripened cheese.</title>
        <authorList>
            <consortium name="US DOE Joint Genome Institute (JGI-PGF)"/>
            <person name="Walter F."/>
            <person name="Albersmeier A."/>
            <person name="Kalinowski J."/>
            <person name="Ruckert C."/>
        </authorList>
    </citation>
    <scope>NUCLEOTIDE SEQUENCE</scope>
    <source>
        <strain evidence="1">CGMCC 1.15448</strain>
    </source>
</reference>
<evidence type="ECO:0008006" key="3">
    <source>
        <dbReference type="Google" id="ProtNLM"/>
    </source>
</evidence>
<keyword evidence="2" id="KW-1185">Reference proteome</keyword>
<reference evidence="1" key="2">
    <citation type="submission" date="2020-09" db="EMBL/GenBank/DDBJ databases">
        <authorList>
            <person name="Sun Q."/>
            <person name="Zhou Y."/>
        </authorList>
    </citation>
    <scope>NUCLEOTIDE SEQUENCE</scope>
    <source>
        <strain evidence="1">CGMCC 1.15448</strain>
    </source>
</reference>
<organism evidence="1 2">
    <name type="scientific">Puia dinghuensis</name>
    <dbReference type="NCBI Taxonomy" id="1792502"/>
    <lineage>
        <taxon>Bacteria</taxon>
        <taxon>Pseudomonadati</taxon>
        <taxon>Bacteroidota</taxon>
        <taxon>Chitinophagia</taxon>
        <taxon>Chitinophagales</taxon>
        <taxon>Chitinophagaceae</taxon>
        <taxon>Puia</taxon>
    </lineage>
</organism>
<proteinExistence type="predicted"/>
<evidence type="ECO:0000313" key="2">
    <source>
        <dbReference type="Proteomes" id="UP000607559"/>
    </source>
</evidence>
<dbReference type="AlphaFoldDB" id="A0A8J2U637"/>
<gene>
    <name evidence="1" type="ORF">GCM10011511_00260</name>
</gene>
<protein>
    <recommendedName>
        <fullName evidence="3">Muconolactone isomerase domain-containing protein</fullName>
    </recommendedName>
</protein>
<sequence>MRKFQVTIQFEMNDEFAALVPPHRTYINKLIEQGVIDHYVVTMETQRVWITFSAEDKKSVEKYLRRSPLSKYWSYEIDELFMVDGLHYRLPVVQLN</sequence>
<comment type="caution">
    <text evidence="1">The sequence shown here is derived from an EMBL/GenBank/DDBJ whole genome shotgun (WGS) entry which is preliminary data.</text>
</comment>
<dbReference type="Gene3D" id="3.30.70.1060">
    <property type="entry name" value="Dimeric alpha+beta barrel"/>
    <property type="match status" value="1"/>
</dbReference>
<dbReference type="Proteomes" id="UP000607559">
    <property type="component" value="Unassembled WGS sequence"/>
</dbReference>
<dbReference type="EMBL" id="BMJC01000001">
    <property type="protein sequence ID" value="GGA81248.1"/>
    <property type="molecule type" value="Genomic_DNA"/>
</dbReference>
<evidence type="ECO:0000313" key="1">
    <source>
        <dbReference type="EMBL" id="GGA81248.1"/>
    </source>
</evidence>
<dbReference type="RefSeq" id="WP_188927372.1">
    <property type="nucleotide sequence ID" value="NZ_BMJC01000001.1"/>
</dbReference>
<name>A0A8J2U637_9BACT</name>
<accession>A0A8J2U637</accession>